<dbReference type="GO" id="GO:0002098">
    <property type="term" value="P:tRNA wobble uridine modification"/>
    <property type="evidence" value="ECO:0007669"/>
    <property type="project" value="InterPro"/>
</dbReference>
<dbReference type="PANTHER" id="PTHR16184">
    <property type="entry name" value="ELONGATOR COMPLEX PROTEIN 6"/>
    <property type="match status" value="1"/>
</dbReference>
<comment type="similarity">
    <text evidence="2">Belongs to the ELP6 family.</text>
</comment>
<dbReference type="Pfam" id="PF10483">
    <property type="entry name" value="Elong_Iki1"/>
    <property type="match status" value="1"/>
</dbReference>
<evidence type="ECO:0000313" key="3">
    <source>
        <dbReference type="EMBL" id="KAK9836605.1"/>
    </source>
</evidence>
<protein>
    <recommendedName>
        <fullName evidence="5">Elongator complex protein 6</fullName>
    </recommendedName>
</protein>
<evidence type="ECO:0000256" key="2">
    <source>
        <dbReference type="ARBA" id="ARBA00008837"/>
    </source>
</evidence>
<name>A0AAW1RSG6_9CHLO</name>
<dbReference type="PANTHER" id="PTHR16184:SF6">
    <property type="entry name" value="ELONGATOR COMPLEX PROTEIN 6"/>
    <property type="match status" value="1"/>
</dbReference>
<dbReference type="Proteomes" id="UP001438707">
    <property type="component" value="Unassembled WGS sequence"/>
</dbReference>
<gene>
    <name evidence="3" type="ORF">WJX74_004223</name>
</gene>
<evidence type="ECO:0008006" key="5">
    <source>
        <dbReference type="Google" id="ProtNLM"/>
    </source>
</evidence>
<dbReference type="InterPro" id="IPR027417">
    <property type="entry name" value="P-loop_NTPase"/>
</dbReference>
<reference evidence="3 4" key="1">
    <citation type="journal article" date="2024" name="Nat. Commun.">
        <title>Phylogenomics reveals the evolutionary origins of lichenization in chlorophyte algae.</title>
        <authorList>
            <person name="Puginier C."/>
            <person name="Libourel C."/>
            <person name="Otte J."/>
            <person name="Skaloud P."/>
            <person name="Haon M."/>
            <person name="Grisel S."/>
            <person name="Petersen M."/>
            <person name="Berrin J.G."/>
            <person name="Delaux P.M."/>
            <person name="Dal Grande F."/>
            <person name="Keller J."/>
        </authorList>
    </citation>
    <scope>NUCLEOTIDE SEQUENCE [LARGE SCALE GENOMIC DNA]</scope>
    <source>
        <strain evidence="3 4">SAG 2145</strain>
    </source>
</reference>
<evidence type="ECO:0000313" key="4">
    <source>
        <dbReference type="Proteomes" id="UP001438707"/>
    </source>
</evidence>
<dbReference type="AlphaFoldDB" id="A0AAW1RSG6"/>
<dbReference type="EMBL" id="JALJOS010000007">
    <property type="protein sequence ID" value="KAK9836605.1"/>
    <property type="molecule type" value="Genomic_DNA"/>
</dbReference>
<dbReference type="Gene3D" id="3.40.50.300">
    <property type="entry name" value="P-loop containing nucleotide triphosphate hydrolases"/>
    <property type="match status" value="1"/>
</dbReference>
<sequence length="240" mass="26750">MDSFRVELVGNILIKDVLEVESSFLLLYLVKQAIRAGQKVVLGLCTETQQQIKLSLRKLGINLQACIEKQQVTVVEAVNAHSAANTGQLQEWHKQLGAAVKQLTGQAEPVILAFDDISTASCLARSDQEWHAFLYYLCGLSLSLKQVCCLMPVHMDIQEDHEWIARLEHSCETILELEPLDTGPSIELTGRLHETRSSFQAHARLHRDRAPLEAGSLGVKTTALEYSYKLLEGGVRFSQV</sequence>
<accession>A0AAW1RSG6</accession>
<organism evidence="3 4">
    <name type="scientific">Apatococcus lobatus</name>
    <dbReference type="NCBI Taxonomy" id="904363"/>
    <lineage>
        <taxon>Eukaryota</taxon>
        <taxon>Viridiplantae</taxon>
        <taxon>Chlorophyta</taxon>
        <taxon>core chlorophytes</taxon>
        <taxon>Trebouxiophyceae</taxon>
        <taxon>Chlorellales</taxon>
        <taxon>Chlorellaceae</taxon>
        <taxon>Apatococcus</taxon>
    </lineage>
</organism>
<proteinExistence type="inferred from homology"/>
<dbReference type="GO" id="GO:0033588">
    <property type="term" value="C:elongator holoenzyme complex"/>
    <property type="evidence" value="ECO:0007669"/>
    <property type="project" value="InterPro"/>
</dbReference>
<comment type="pathway">
    <text evidence="1">tRNA modification; 5-methoxycarbonylmethyl-2-thiouridine-tRNA biosynthesis.</text>
</comment>
<dbReference type="InterPro" id="IPR019519">
    <property type="entry name" value="Elp5"/>
</dbReference>
<evidence type="ECO:0000256" key="1">
    <source>
        <dbReference type="ARBA" id="ARBA00005043"/>
    </source>
</evidence>
<dbReference type="InterPro" id="IPR018627">
    <property type="entry name" value="ELP6"/>
</dbReference>
<comment type="caution">
    <text evidence="3">The sequence shown here is derived from an EMBL/GenBank/DDBJ whole genome shotgun (WGS) entry which is preliminary data.</text>
</comment>
<keyword evidence="4" id="KW-1185">Reference proteome</keyword>